<name>A0ABU7JYN2_9NOCA</name>
<dbReference type="PANTHER" id="PTHR12599">
    <property type="entry name" value="PTERIN-4-ALPHA-CARBINOLAMINE DEHYDRATASE"/>
    <property type="match status" value="1"/>
</dbReference>
<keyword evidence="6" id="KW-1185">Reference proteome</keyword>
<comment type="similarity">
    <text evidence="2 4">Belongs to the pterin-4-alpha-carbinolamine dehydratase family.</text>
</comment>
<dbReference type="GO" id="GO:0008124">
    <property type="term" value="F:4-alpha-hydroxytetrahydrobiopterin dehydratase activity"/>
    <property type="evidence" value="ECO:0007669"/>
    <property type="project" value="UniProtKB-EC"/>
</dbReference>
<dbReference type="SUPFAM" id="SSF55248">
    <property type="entry name" value="PCD-like"/>
    <property type="match status" value="1"/>
</dbReference>
<comment type="caution">
    <text evidence="5">The sequence shown here is derived from an EMBL/GenBank/DDBJ whole genome shotgun (WGS) entry which is preliminary data.</text>
</comment>
<dbReference type="Gene3D" id="3.30.1360.20">
    <property type="entry name" value="Transcriptional coactivator/pterin dehydratase"/>
    <property type="match status" value="1"/>
</dbReference>
<dbReference type="RefSeq" id="WP_330154464.1">
    <property type="nucleotide sequence ID" value="NZ_JAUZMZ010000237.1"/>
</dbReference>
<sequence>MAQLLTDGEIDAALSELPHWRRAGNALVRTIESPTFPDAITLVNRVADAAEEANHHPDIDIRWRKVTYTLSTHSAGGITASDPELARRIDALAAR</sequence>
<dbReference type="CDD" id="cd00488">
    <property type="entry name" value="PCD_DCoH"/>
    <property type="match status" value="1"/>
</dbReference>
<comment type="catalytic activity">
    <reaction evidence="1 4">
        <text>(4aS,6R)-4a-hydroxy-L-erythro-5,6,7,8-tetrahydrobiopterin = (6R)-L-erythro-6,7-dihydrobiopterin + H2O</text>
        <dbReference type="Rhea" id="RHEA:11920"/>
        <dbReference type="ChEBI" id="CHEBI:15377"/>
        <dbReference type="ChEBI" id="CHEBI:15642"/>
        <dbReference type="ChEBI" id="CHEBI:43120"/>
        <dbReference type="EC" id="4.2.1.96"/>
    </reaction>
</comment>
<evidence type="ECO:0000256" key="2">
    <source>
        <dbReference type="ARBA" id="ARBA00006472"/>
    </source>
</evidence>
<dbReference type="Proteomes" id="UP001331936">
    <property type="component" value="Unassembled WGS sequence"/>
</dbReference>
<protein>
    <recommendedName>
        <fullName evidence="4">Putative pterin-4-alpha-carbinolamine dehydratase</fullName>
        <shortName evidence="4">PHS</shortName>
        <ecNumber evidence="4">4.2.1.96</ecNumber>
    </recommendedName>
    <alternativeName>
        <fullName evidence="4">4-alpha-hydroxy-tetrahydropterin dehydratase</fullName>
    </alternativeName>
    <alternativeName>
        <fullName evidence="4">Pterin carbinolamine dehydratase</fullName>
        <shortName evidence="4">PCD</shortName>
    </alternativeName>
</protein>
<dbReference type="InterPro" id="IPR001533">
    <property type="entry name" value="Pterin_deHydtase"/>
</dbReference>
<evidence type="ECO:0000256" key="4">
    <source>
        <dbReference type="HAMAP-Rule" id="MF_00434"/>
    </source>
</evidence>
<proteinExistence type="inferred from homology"/>
<organism evidence="5 6">
    <name type="scientific">Rhodococcus chondri</name>
    <dbReference type="NCBI Taxonomy" id="3065941"/>
    <lineage>
        <taxon>Bacteria</taxon>
        <taxon>Bacillati</taxon>
        <taxon>Actinomycetota</taxon>
        <taxon>Actinomycetes</taxon>
        <taxon>Mycobacteriales</taxon>
        <taxon>Nocardiaceae</taxon>
        <taxon>Rhodococcus</taxon>
    </lineage>
</organism>
<reference evidence="5 6" key="1">
    <citation type="submission" date="2023-08" db="EMBL/GenBank/DDBJ databases">
        <authorList>
            <person name="Girao M."/>
            <person name="Carvalho M.F."/>
        </authorList>
    </citation>
    <scope>NUCLEOTIDE SEQUENCE [LARGE SCALE GENOMIC DNA]</scope>
    <source>
        <strain evidence="5 6">CC-R104</strain>
    </source>
</reference>
<keyword evidence="3 4" id="KW-0456">Lyase</keyword>
<evidence type="ECO:0000256" key="3">
    <source>
        <dbReference type="ARBA" id="ARBA00023239"/>
    </source>
</evidence>
<dbReference type="HAMAP" id="MF_00434">
    <property type="entry name" value="Pterin_4_alpha"/>
    <property type="match status" value="1"/>
</dbReference>
<dbReference type="EMBL" id="JAUZMZ010000237">
    <property type="protein sequence ID" value="MEE2035117.1"/>
    <property type="molecule type" value="Genomic_DNA"/>
</dbReference>
<dbReference type="EC" id="4.2.1.96" evidence="4"/>
<evidence type="ECO:0000256" key="1">
    <source>
        <dbReference type="ARBA" id="ARBA00001554"/>
    </source>
</evidence>
<dbReference type="Pfam" id="PF01329">
    <property type="entry name" value="Pterin_4a"/>
    <property type="match status" value="1"/>
</dbReference>
<evidence type="ECO:0000313" key="6">
    <source>
        <dbReference type="Proteomes" id="UP001331936"/>
    </source>
</evidence>
<evidence type="ECO:0000313" key="5">
    <source>
        <dbReference type="EMBL" id="MEE2035117.1"/>
    </source>
</evidence>
<dbReference type="NCBIfam" id="NF002017">
    <property type="entry name" value="PRK00823.1-2"/>
    <property type="match status" value="1"/>
</dbReference>
<dbReference type="PANTHER" id="PTHR12599:SF0">
    <property type="entry name" value="PTERIN-4-ALPHA-CARBINOLAMINE DEHYDRATASE"/>
    <property type="match status" value="1"/>
</dbReference>
<accession>A0ABU7JYN2</accession>
<gene>
    <name evidence="5" type="ORF">Q8814_23915</name>
</gene>
<dbReference type="InterPro" id="IPR036428">
    <property type="entry name" value="PCD_sf"/>
</dbReference>